<reference evidence="1 2" key="1">
    <citation type="submission" date="2013-02" db="EMBL/GenBank/DDBJ databases">
        <title>A novel strain isolated from Lonar lake, Maharashtra, India.</title>
        <authorList>
            <person name="Singh A."/>
        </authorList>
    </citation>
    <scope>NUCLEOTIDE SEQUENCE [LARGE SCALE GENOMIC DNA]</scope>
    <source>
        <strain evidence="1 2">AK24</strain>
    </source>
</reference>
<dbReference type="AlphaFoldDB" id="R7ZUR6"/>
<accession>R7ZUR6</accession>
<dbReference type="Proteomes" id="UP000013909">
    <property type="component" value="Unassembled WGS sequence"/>
</dbReference>
<keyword evidence="2" id="KW-1185">Reference proteome</keyword>
<gene>
    <name evidence="1" type="ORF">ADIS_1938</name>
</gene>
<dbReference type="EMBL" id="AQHR01000050">
    <property type="protein sequence ID" value="EON77719.1"/>
    <property type="molecule type" value="Genomic_DNA"/>
</dbReference>
<proteinExistence type="predicted"/>
<comment type="caution">
    <text evidence="1">The sequence shown here is derived from an EMBL/GenBank/DDBJ whole genome shotgun (WGS) entry which is preliminary data.</text>
</comment>
<protein>
    <submittedName>
        <fullName evidence="1">Uncharacterized protein</fullName>
    </submittedName>
</protein>
<evidence type="ECO:0000313" key="2">
    <source>
        <dbReference type="Proteomes" id="UP000013909"/>
    </source>
</evidence>
<organism evidence="1 2">
    <name type="scientific">Lunatimonas lonarensis</name>
    <dbReference type="NCBI Taxonomy" id="1232681"/>
    <lineage>
        <taxon>Bacteria</taxon>
        <taxon>Pseudomonadati</taxon>
        <taxon>Bacteroidota</taxon>
        <taxon>Cytophagia</taxon>
        <taxon>Cytophagales</taxon>
        <taxon>Cyclobacteriaceae</taxon>
    </lineage>
</organism>
<name>R7ZUR6_9BACT</name>
<sequence length="41" mass="4437">MQNPSTTDRGTLLAVSVKSKLGSETVLLGWWNGEGQPEFSD</sequence>
<evidence type="ECO:0000313" key="1">
    <source>
        <dbReference type="EMBL" id="EON77719.1"/>
    </source>
</evidence>